<feature type="compositionally biased region" description="Basic residues" evidence="1">
    <location>
        <begin position="125"/>
        <end position="139"/>
    </location>
</feature>
<feature type="compositionally biased region" description="Polar residues" evidence="1">
    <location>
        <begin position="162"/>
        <end position="171"/>
    </location>
</feature>
<dbReference type="OMA" id="ETHRSKY"/>
<sequence length="263" mass="29679">MADVSDESYAAETHRSKYKKDRTDRRERRGNRYGDVIDGSTSPSKENKSPGLEDNGVANDLANSSADRDTGRRDRERRERRKPRDEEANVSVNDEAPVEGATAASEETTPKKSLKKDRKSESAGHKRQAKRHLREKRRSTGVVMMPGGADADSEGDDDTKQVKANTQQNEQANDDEAIEDSPKSKGSNKRIEQKVQKDSETIQTQKLLEKIEDYESQLEDYKSELDKANKELETLRTENARLKDENSSLLRVISQISAMKPVK</sequence>
<feature type="compositionally biased region" description="Basic and acidic residues" evidence="1">
    <location>
        <begin position="189"/>
        <end position="200"/>
    </location>
</feature>
<dbReference type="EMBL" id="RCHS01002970">
    <property type="protein sequence ID" value="RMX44635.1"/>
    <property type="molecule type" value="Genomic_DNA"/>
</dbReference>
<dbReference type="GO" id="GO:0019901">
    <property type="term" value="F:protein kinase binding"/>
    <property type="evidence" value="ECO:0007669"/>
    <property type="project" value="InterPro"/>
</dbReference>
<reference evidence="3 4" key="1">
    <citation type="journal article" date="2018" name="Sci. Rep.">
        <title>Comparative analysis of the Pocillopora damicornis genome highlights role of immune system in coral evolution.</title>
        <authorList>
            <person name="Cunning R."/>
            <person name="Bay R.A."/>
            <person name="Gillette P."/>
            <person name="Baker A.C."/>
            <person name="Traylor-Knowles N."/>
        </authorList>
    </citation>
    <scope>NUCLEOTIDE SEQUENCE [LARGE SCALE GENOMIC DNA]</scope>
    <source>
        <strain evidence="3">RSMAS</strain>
        <tissue evidence="3">Whole animal</tissue>
    </source>
</reference>
<organism evidence="3 4">
    <name type="scientific">Pocillopora damicornis</name>
    <name type="common">Cauliflower coral</name>
    <name type="synonym">Millepora damicornis</name>
    <dbReference type="NCBI Taxonomy" id="46731"/>
    <lineage>
        <taxon>Eukaryota</taxon>
        <taxon>Metazoa</taxon>
        <taxon>Cnidaria</taxon>
        <taxon>Anthozoa</taxon>
        <taxon>Hexacorallia</taxon>
        <taxon>Scleractinia</taxon>
        <taxon>Astrocoeniina</taxon>
        <taxon>Pocilloporidae</taxon>
        <taxon>Pocillopora</taxon>
    </lineage>
</organism>
<dbReference type="Pfam" id="PF15898">
    <property type="entry name" value="PRKG1_interact"/>
    <property type="match status" value="1"/>
</dbReference>
<evidence type="ECO:0000313" key="3">
    <source>
        <dbReference type="EMBL" id="RMX44635.1"/>
    </source>
</evidence>
<evidence type="ECO:0000259" key="2">
    <source>
        <dbReference type="Pfam" id="PF15898"/>
    </source>
</evidence>
<proteinExistence type="predicted"/>
<name>A0A3M6TTA8_POCDA</name>
<feature type="domain" description="cGMP-dependent protein kinase interacting" evidence="2">
    <location>
        <begin position="168"/>
        <end position="257"/>
    </location>
</feature>
<accession>A0A3M6TTA8</accession>
<dbReference type="STRING" id="46731.A0A3M6TTA8"/>
<gene>
    <name evidence="3" type="ORF">pdam_00002701</name>
</gene>
<feature type="region of interest" description="Disordered" evidence="1">
    <location>
        <begin position="1"/>
        <end position="202"/>
    </location>
</feature>
<evidence type="ECO:0000256" key="1">
    <source>
        <dbReference type="SAM" id="MobiDB-lite"/>
    </source>
</evidence>
<feature type="compositionally biased region" description="Basic and acidic residues" evidence="1">
    <location>
        <begin position="21"/>
        <end position="32"/>
    </location>
</feature>
<dbReference type="OrthoDB" id="539213at2759"/>
<keyword evidence="4" id="KW-1185">Reference proteome</keyword>
<dbReference type="PANTHER" id="PTHR15093">
    <property type="entry name" value="PROSTATE APOPTOSIS RESPONSE PROTEIN PAR-4"/>
    <property type="match status" value="1"/>
</dbReference>
<dbReference type="InterPro" id="IPR026117">
    <property type="entry name" value="Par-4"/>
</dbReference>
<dbReference type="InterPro" id="IPR031775">
    <property type="entry name" value="PRKG1_interact"/>
</dbReference>
<dbReference type="PANTHER" id="PTHR15093:SF1">
    <property type="entry name" value="PRKC APOPTOSIS WT1 REGULATOR PROTEIN"/>
    <property type="match status" value="1"/>
</dbReference>
<dbReference type="AlphaFoldDB" id="A0A3M6TTA8"/>
<comment type="caution">
    <text evidence="3">The sequence shown here is derived from an EMBL/GenBank/DDBJ whole genome shotgun (WGS) entry which is preliminary data.</text>
</comment>
<dbReference type="GO" id="GO:0006915">
    <property type="term" value="P:apoptotic process"/>
    <property type="evidence" value="ECO:0007669"/>
    <property type="project" value="InterPro"/>
</dbReference>
<dbReference type="Proteomes" id="UP000275408">
    <property type="component" value="Unassembled WGS sequence"/>
</dbReference>
<protein>
    <recommendedName>
        <fullName evidence="2">cGMP-dependent protein kinase interacting domain-containing protein</fullName>
    </recommendedName>
</protein>
<feature type="compositionally biased region" description="Basic and acidic residues" evidence="1">
    <location>
        <begin position="66"/>
        <end position="87"/>
    </location>
</feature>
<evidence type="ECO:0000313" key="4">
    <source>
        <dbReference type="Proteomes" id="UP000275408"/>
    </source>
</evidence>